<dbReference type="InterPro" id="IPR016040">
    <property type="entry name" value="NAD(P)-bd_dom"/>
</dbReference>
<evidence type="ECO:0000259" key="16">
    <source>
        <dbReference type="Pfam" id="PF16363"/>
    </source>
</evidence>
<evidence type="ECO:0000256" key="7">
    <source>
        <dbReference type="ARBA" id="ARBA00022490"/>
    </source>
</evidence>
<evidence type="ECO:0000256" key="1">
    <source>
        <dbReference type="ARBA" id="ARBA00001911"/>
    </source>
</evidence>
<keyword evidence="8" id="KW-0812">Transmembrane</keyword>
<keyword evidence="7" id="KW-0963">Cytoplasm</keyword>
<gene>
    <name evidence="17" type="ORF">MBAV_005232</name>
</gene>
<evidence type="ECO:0000313" key="18">
    <source>
        <dbReference type="Proteomes" id="UP000033423"/>
    </source>
</evidence>
<evidence type="ECO:0000256" key="12">
    <source>
        <dbReference type="ARBA" id="ARBA00023027"/>
    </source>
</evidence>
<dbReference type="GO" id="GO:0005737">
    <property type="term" value="C:cytoplasm"/>
    <property type="evidence" value="ECO:0007669"/>
    <property type="project" value="UniProtKB-SubCell"/>
</dbReference>
<dbReference type="InterPro" id="IPR036291">
    <property type="entry name" value="NAD(P)-bd_dom_sf"/>
</dbReference>
<dbReference type="PANTHER" id="PTHR43078">
    <property type="entry name" value="UDP-GLUCURONIC ACID DECARBOXYLASE-RELATED"/>
    <property type="match status" value="1"/>
</dbReference>
<dbReference type="FunFam" id="3.40.50.720:FF:000150">
    <property type="entry name" value="UDP-glucuronic acid decarboxylase 6"/>
    <property type="match status" value="1"/>
</dbReference>
<comment type="subcellular location">
    <subcellularLocation>
        <location evidence="3">Cytoplasm</location>
    </subcellularLocation>
    <subcellularLocation>
        <location evidence="2">Golgi apparatus</location>
        <location evidence="2">Golgi stack membrane</location>
        <topology evidence="2">Single-pass type II membrane protein</topology>
    </subcellularLocation>
</comment>
<proteinExistence type="inferred from homology"/>
<evidence type="ECO:0000256" key="15">
    <source>
        <dbReference type="ARBA" id="ARBA00023239"/>
    </source>
</evidence>
<dbReference type="PANTHER" id="PTHR43078:SF6">
    <property type="entry name" value="UDP-GLUCURONIC ACID DECARBOXYLASE 1"/>
    <property type="match status" value="1"/>
</dbReference>
<keyword evidence="11" id="KW-1133">Transmembrane helix</keyword>
<keyword evidence="18" id="KW-1185">Reference proteome</keyword>
<evidence type="ECO:0000313" key="17">
    <source>
        <dbReference type="EMBL" id="KJU82580.1"/>
    </source>
</evidence>
<comment type="cofactor">
    <cofactor evidence="1">
        <name>NAD(+)</name>
        <dbReference type="ChEBI" id="CHEBI:57540"/>
    </cofactor>
</comment>
<keyword evidence="9" id="KW-0210">Decarboxylase</keyword>
<evidence type="ECO:0000256" key="3">
    <source>
        <dbReference type="ARBA" id="ARBA00004496"/>
    </source>
</evidence>
<evidence type="ECO:0000256" key="5">
    <source>
        <dbReference type="ARBA" id="ARBA00007505"/>
    </source>
</evidence>
<evidence type="ECO:0000256" key="14">
    <source>
        <dbReference type="ARBA" id="ARBA00023136"/>
    </source>
</evidence>
<keyword evidence="15" id="KW-0456">Lyase</keyword>
<dbReference type="EC" id="4.1.1.35" evidence="6"/>
<dbReference type="PATRIC" id="fig|29290.4.peg.6916"/>
<dbReference type="CDD" id="cd05230">
    <property type="entry name" value="UGD_SDR_e"/>
    <property type="match status" value="1"/>
</dbReference>
<comment type="pathway">
    <text evidence="4">Nucleotide-sugar biosynthesis; UDP-alpha-D-xylose biosynthesis; UDP-alpha-D-xylose from UDP-alpha-D-glucuronate: step 1/1.</text>
</comment>
<keyword evidence="12" id="KW-0520">NAD</keyword>
<organism evidence="17 18">
    <name type="scientific">Candidatus Magnetobacterium bavaricum</name>
    <dbReference type="NCBI Taxonomy" id="29290"/>
    <lineage>
        <taxon>Bacteria</taxon>
        <taxon>Pseudomonadati</taxon>
        <taxon>Nitrospirota</taxon>
        <taxon>Thermodesulfovibrionia</taxon>
        <taxon>Thermodesulfovibrionales</taxon>
        <taxon>Candidatus Magnetobacteriaceae</taxon>
        <taxon>Candidatus Magnetobacterium</taxon>
    </lineage>
</organism>
<dbReference type="GO" id="GO:0048040">
    <property type="term" value="F:UDP-glucuronate decarboxylase activity"/>
    <property type="evidence" value="ECO:0007669"/>
    <property type="project" value="UniProtKB-EC"/>
</dbReference>
<evidence type="ECO:0000256" key="2">
    <source>
        <dbReference type="ARBA" id="ARBA00004447"/>
    </source>
</evidence>
<dbReference type="GO" id="GO:0033320">
    <property type="term" value="P:UDP-D-xylose biosynthetic process"/>
    <property type="evidence" value="ECO:0007669"/>
    <property type="project" value="UniProtKB-UniPathway"/>
</dbReference>
<dbReference type="Proteomes" id="UP000033423">
    <property type="component" value="Unassembled WGS sequence"/>
</dbReference>
<evidence type="ECO:0000256" key="4">
    <source>
        <dbReference type="ARBA" id="ARBA00005100"/>
    </source>
</evidence>
<comment type="caution">
    <text evidence="17">The sequence shown here is derived from an EMBL/GenBank/DDBJ whole genome shotgun (WGS) entry which is preliminary data.</text>
</comment>
<comment type="similarity">
    <text evidence="5">Belongs to the NAD(P)-dependent epimerase/dehydratase family. UDP-glucuronic acid decarboxylase subfamily.</text>
</comment>
<evidence type="ECO:0000256" key="10">
    <source>
        <dbReference type="ARBA" id="ARBA00022968"/>
    </source>
</evidence>
<reference evidence="17 18" key="1">
    <citation type="submission" date="2015-02" db="EMBL/GenBank/DDBJ databases">
        <title>Single-cell genomics of uncultivated deep-branching MTB reveals a conserved set of magnetosome genes.</title>
        <authorList>
            <person name="Kolinko S."/>
            <person name="Richter M."/>
            <person name="Glockner F.O."/>
            <person name="Brachmann A."/>
            <person name="Schuler D."/>
        </authorList>
    </citation>
    <scope>NUCLEOTIDE SEQUENCE [LARGE SCALE GENOMIC DNA]</scope>
    <source>
        <strain evidence="17">TM-1</strain>
    </source>
</reference>
<evidence type="ECO:0000256" key="6">
    <source>
        <dbReference type="ARBA" id="ARBA00012290"/>
    </source>
</evidence>
<dbReference type="SUPFAM" id="SSF51735">
    <property type="entry name" value="NAD(P)-binding Rossmann-fold domains"/>
    <property type="match status" value="1"/>
</dbReference>
<dbReference type="EMBL" id="LACI01002255">
    <property type="protein sequence ID" value="KJU82580.1"/>
    <property type="molecule type" value="Genomic_DNA"/>
</dbReference>
<dbReference type="UniPathway" id="UPA00796">
    <property type="reaction ID" value="UER00771"/>
</dbReference>
<dbReference type="AlphaFoldDB" id="A0A0F3GKY0"/>
<dbReference type="GO" id="GO:0070403">
    <property type="term" value="F:NAD+ binding"/>
    <property type="evidence" value="ECO:0007669"/>
    <property type="project" value="InterPro"/>
</dbReference>
<dbReference type="Gene3D" id="3.40.50.720">
    <property type="entry name" value="NAD(P)-binding Rossmann-like Domain"/>
    <property type="match status" value="2"/>
</dbReference>
<evidence type="ECO:0000256" key="9">
    <source>
        <dbReference type="ARBA" id="ARBA00022793"/>
    </source>
</evidence>
<name>A0A0F3GKY0_9BACT</name>
<evidence type="ECO:0000256" key="8">
    <source>
        <dbReference type="ARBA" id="ARBA00022692"/>
    </source>
</evidence>
<sequence>MDVARKRILVTGGAGFLGSHLCHRLLSEGNEVICLDNFYTGRKENIVHLMSDKYFEILRHDICFPLYVEVDEIYNLACPASPVHYQFDPVQTTKTSVHGAINVLGLAKRLKIKTLQASTSEVYGDPTVHPQTEDYWGNVNPIGMRACYDEGKRCAETLFFDYHRQHKMKIKVARIFNTYGPRMLQNDGRVVSNFIVQALRGQDITVYGKGQQTRSFCYVDDLVEGLIRLMQTQDDFTGPINLGNPGEFTILELAQKVLEMTGSKSRIIYEPLPQDDPTRRQPDITLARDVLKWQPHVSLDEGLERTIEYFRDLLQV</sequence>
<accession>A0A0F3GKY0</accession>
<keyword evidence="13" id="KW-0333">Golgi apparatus</keyword>
<dbReference type="GO" id="GO:0042732">
    <property type="term" value="P:D-xylose metabolic process"/>
    <property type="evidence" value="ECO:0007669"/>
    <property type="project" value="InterPro"/>
</dbReference>
<protein>
    <recommendedName>
        <fullName evidence="6">UDP-glucuronate decarboxylase</fullName>
        <ecNumber evidence="6">4.1.1.35</ecNumber>
    </recommendedName>
</protein>
<keyword evidence="14" id="KW-0472">Membrane</keyword>
<dbReference type="InterPro" id="IPR044516">
    <property type="entry name" value="UXS-like"/>
</dbReference>
<evidence type="ECO:0000256" key="13">
    <source>
        <dbReference type="ARBA" id="ARBA00023034"/>
    </source>
</evidence>
<feature type="domain" description="NAD(P)-binding" evidence="16">
    <location>
        <begin position="9"/>
        <end position="306"/>
    </location>
</feature>
<keyword evidence="10" id="KW-0735">Signal-anchor</keyword>
<evidence type="ECO:0000256" key="11">
    <source>
        <dbReference type="ARBA" id="ARBA00022989"/>
    </source>
</evidence>
<dbReference type="Pfam" id="PF16363">
    <property type="entry name" value="GDP_Man_Dehyd"/>
    <property type="match status" value="1"/>
</dbReference>